<evidence type="ECO:0000313" key="4">
    <source>
        <dbReference type="Proteomes" id="UP000886874"/>
    </source>
</evidence>
<dbReference type="Pfam" id="PF07786">
    <property type="entry name" value="HGSNAT_cat"/>
    <property type="match status" value="1"/>
</dbReference>
<dbReference type="AlphaFoldDB" id="A0A9D0Z635"/>
<evidence type="ECO:0000259" key="2">
    <source>
        <dbReference type="Pfam" id="PF07786"/>
    </source>
</evidence>
<feature type="transmembrane region" description="Helical" evidence="1">
    <location>
        <begin position="49"/>
        <end position="68"/>
    </location>
</feature>
<evidence type="ECO:0000313" key="3">
    <source>
        <dbReference type="EMBL" id="HIQ69301.1"/>
    </source>
</evidence>
<keyword evidence="1" id="KW-0472">Membrane</keyword>
<feature type="transmembrane region" description="Helical" evidence="1">
    <location>
        <begin position="129"/>
        <end position="149"/>
    </location>
</feature>
<organism evidence="3 4">
    <name type="scientific">Candidatus Avoscillospira stercorigallinarum</name>
    <dbReference type="NCBI Taxonomy" id="2840708"/>
    <lineage>
        <taxon>Bacteria</taxon>
        <taxon>Bacillati</taxon>
        <taxon>Bacillota</taxon>
        <taxon>Clostridia</taxon>
        <taxon>Eubacteriales</taxon>
        <taxon>Oscillospiraceae</taxon>
        <taxon>Oscillospiraceae incertae sedis</taxon>
        <taxon>Candidatus Avoscillospira</taxon>
    </lineage>
</organism>
<name>A0A9D0Z635_9FIRM</name>
<gene>
    <name evidence="3" type="ORF">IAA67_03085</name>
</gene>
<feature type="transmembrane region" description="Helical" evidence="1">
    <location>
        <begin position="218"/>
        <end position="238"/>
    </location>
</feature>
<reference evidence="3" key="2">
    <citation type="journal article" date="2021" name="PeerJ">
        <title>Extensive microbial diversity within the chicken gut microbiome revealed by metagenomics and culture.</title>
        <authorList>
            <person name="Gilroy R."/>
            <person name="Ravi A."/>
            <person name="Getino M."/>
            <person name="Pursley I."/>
            <person name="Horton D.L."/>
            <person name="Alikhan N.F."/>
            <person name="Baker D."/>
            <person name="Gharbi K."/>
            <person name="Hall N."/>
            <person name="Watson M."/>
            <person name="Adriaenssens E.M."/>
            <person name="Foster-Nyarko E."/>
            <person name="Jarju S."/>
            <person name="Secka A."/>
            <person name="Antonio M."/>
            <person name="Oren A."/>
            <person name="Chaudhuri R.R."/>
            <person name="La Ragione R."/>
            <person name="Hildebrand F."/>
            <person name="Pallen M.J."/>
        </authorList>
    </citation>
    <scope>NUCLEOTIDE SEQUENCE</scope>
    <source>
        <strain evidence="3">ChiSjej2B20-13462</strain>
    </source>
</reference>
<proteinExistence type="predicted"/>
<feature type="transmembrane region" description="Helical" evidence="1">
    <location>
        <begin position="75"/>
        <end position="96"/>
    </location>
</feature>
<protein>
    <submittedName>
        <fullName evidence="3">DUF1624 domain-containing protein</fullName>
    </submittedName>
</protein>
<sequence length="240" mass="26639">MTAPKARIWELDAFRGVAILAVILVHLLFDLRYFLGLNLGYDNTVFQFIMQYGGVVFVVLSGICVTLGRRSLRRGLIVFGCAMAVTLVTEAMVWLGLDSGSIVVRFGVLHLLGLCMLLWPLLRRLPTGAMAVLGLVLVVLGYWFRTFQVEAVWLFPLGLTAPGFSSSDYFPLLPHLGWFLLGAVLGRTAYREKQTLLPRVNAQAAPIRFFSWCGRMSLFLYLGHQPVLYALVSAIAALRG</sequence>
<feature type="domain" description="Heparan-alpha-glucosaminide N-acetyltransferase catalytic" evidence="2">
    <location>
        <begin position="7"/>
        <end position="226"/>
    </location>
</feature>
<dbReference type="Proteomes" id="UP000886874">
    <property type="component" value="Unassembled WGS sequence"/>
</dbReference>
<accession>A0A9D0Z635</accession>
<feature type="transmembrane region" description="Helical" evidence="1">
    <location>
        <begin position="12"/>
        <end position="29"/>
    </location>
</feature>
<evidence type="ECO:0000256" key="1">
    <source>
        <dbReference type="SAM" id="Phobius"/>
    </source>
</evidence>
<comment type="caution">
    <text evidence="3">The sequence shown here is derived from an EMBL/GenBank/DDBJ whole genome shotgun (WGS) entry which is preliminary data.</text>
</comment>
<keyword evidence="1" id="KW-0812">Transmembrane</keyword>
<reference evidence="3" key="1">
    <citation type="submission" date="2020-10" db="EMBL/GenBank/DDBJ databases">
        <authorList>
            <person name="Gilroy R."/>
        </authorList>
    </citation>
    <scope>NUCLEOTIDE SEQUENCE</scope>
    <source>
        <strain evidence="3">ChiSjej2B20-13462</strain>
    </source>
</reference>
<dbReference type="EMBL" id="DVFN01000048">
    <property type="protein sequence ID" value="HIQ69301.1"/>
    <property type="molecule type" value="Genomic_DNA"/>
</dbReference>
<feature type="transmembrane region" description="Helical" evidence="1">
    <location>
        <begin position="102"/>
        <end position="122"/>
    </location>
</feature>
<feature type="transmembrane region" description="Helical" evidence="1">
    <location>
        <begin position="169"/>
        <end position="190"/>
    </location>
</feature>
<dbReference type="InterPro" id="IPR012429">
    <property type="entry name" value="HGSNAT_cat"/>
</dbReference>
<keyword evidence="1" id="KW-1133">Transmembrane helix</keyword>